<evidence type="ECO:0000256" key="25">
    <source>
        <dbReference type="PROSITE-ProRule" id="PRU00176"/>
    </source>
</evidence>
<dbReference type="Pfam" id="PF14570">
    <property type="entry name" value="zf-RING_4"/>
    <property type="match status" value="1"/>
</dbReference>
<dbReference type="EMBL" id="JAKMXF010000012">
    <property type="protein sequence ID" value="KAI6661376.1"/>
    <property type="molecule type" value="Genomic_DNA"/>
</dbReference>
<feature type="domain" description="C3H1-type" evidence="30">
    <location>
        <begin position="189"/>
        <end position="216"/>
    </location>
</feature>
<evidence type="ECO:0000256" key="7">
    <source>
        <dbReference type="ARBA" id="ARBA00022490"/>
    </source>
</evidence>
<keyword evidence="11 26" id="KW-0863">Zinc-finger</keyword>
<keyword evidence="32" id="KW-1185">Reference proteome</keyword>
<keyword evidence="9" id="KW-0808">Transferase</keyword>
<feature type="region of interest" description="Disordered" evidence="27">
    <location>
        <begin position="330"/>
        <end position="426"/>
    </location>
</feature>
<comment type="pathway">
    <text evidence="4">Protein modification; protein ubiquitination.</text>
</comment>
<feature type="compositionally biased region" description="Polar residues" evidence="27">
    <location>
        <begin position="386"/>
        <end position="404"/>
    </location>
</feature>
<dbReference type="InterPro" id="IPR013083">
    <property type="entry name" value="Znf_RING/FYVE/PHD"/>
</dbReference>
<evidence type="ECO:0000259" key="30">
    <source>
        <dbReference type="PROSITE" id="PS50103"/>
    </source>
</evidence>
<evidence type="ECO:0000256" key="12">
    <source>
        <dbReference type="ARBA" id="ARBA00022786"/>
    </source>
</evidence>
<evidence type="ECO:0000256" key="13">
    <source>
        <dbReference type="ARBA" id="ARBA00022833"/>
    </source>
</evidence>
<evidence type="ECO:0000256" key="17">
    <source>
        <dbReference type="ARBA" id="ARBA00023242"/>
    </source>
</evidence>
<dbReference type="InterPro" id="IPR035979">
    <property type="entry name" value="RBD_domain_sf"/>
</dbReference>
<keyword evidence="15 25" id="KW-0694">RNA-binding</keyword>
<dbReference type="PROSITE" id="PS50089">
    <property type="entry name" value="ZF_RING_2"/>
    <property type="match status" value="1"/>
</dbReference>
<evidence type="ECO:0000256" key="2">
    <source>
        <dbReference type="ARBA" id="ARBA00004123"/>
    </source>
</evidence>
<feature type="compositionally biased region" description="Polar residues" evidence="27">
    <location>
        <begin position="276"/>
        <end position="316"/>
    </location>
</feature>
<dbReference type="SMART" id="SM00361">
    <property type="entry name" value="RRM_1"/>
    <property type="match status" value="1"/>
</dbReference>
<dbReference type="SUPFAM" id="SSF54928">
    <property type="entry name" value="RNA-binding domain, RBD"/>
    <property type="match status" value="1"/>
</dbReference>
<comment type="function">
    <text evidence="18">Has E3 ubiquitin ligase activity, promoting ubiquitination and degradation of target proteins. Involved in activation of the JAK/STAT pathway. Catalyzes ubiquitination of methylated RBM15. Plays a role in quality control of translation of mitochondrial outer membrane-localized mRNA. As part of the PINK1-regulated signaling, upon mitochondria damage, ubiquitinates ABCE1 and thereby recruits autophagy receptors to the mitochondrial outer membrane to initiate mitophagy.</text>
</comment>
<dbReference type="Proteomes" id="UP001165289">
    <property type="component" value="Unassembled WGS sequence"/>
</dbReference>
<protein>
    <recommendedName>
        <fullName evidence="20">CCR4-NOT transcription complex subunit 4</fullName>
        <ecNumber evidence="5">2.3.2.27</ecNumber>
    </recommendedName>
    <alternativeName>
        <fullName evidence="23">CCR4-associated factor 4</fullName>
    </alternativeName>
    <alternativeName>
        <fullName evidence="24">E3 ubiquitin-protein ligase CNOT4</fullName>
    </alternativeName>
    <alternativeName>
        <fullName evidence="21">Potential transcriptional repressor NOT4Hp</fullName>
    </alternativeName>
    <alternativeName>
        <fullName evidence="22">RING-type E3 ubiquitin transferase CNOT4</fullName>
    </alternativeName>
</protein>
<feature type="compositionally biased region" description="Polar residues" evidence="27">
    <location>
        <begin position="357"/>
        <end position="375"/>
    </location>
</feature>
<dbReference type="PANTHER" id="PTHR12603">
    <property type="entry name" value="CCR4-NOT TRANSCRIPTION COMPLEX RELATED"/>
    <property type="match status" value="1"/>
</dbReference>
<dbReference type="EC" id="2.3.2.27" evidence="5"/>
<dbReference type="GO" id="GO:0003723">
    <property type="term" value="F:RNA binding"/>
    <property type="evidence" value="ECO:0007669"/>
    <property type="project" value="UniProtKB-UniRule"/>
</dbReference>
<dbReference type="SUPFAM" id="SSF57850">
    <property type="entry name" value="RING/U-box"/>
    <property type="match status" value="1"/>
</dbReference>
<evidence type="ECO:0000256" key="4">
    <source>
        <dbReference type="ARBA" id="ARBA00004906"/>
    </source>
</evidence>
<proteinExistence type="predicted"/>
<keyword evidence="6" id="KW-0488">Methylation</keyword>
<dbReference type="GO" id="GO:0030014">
    <property type="term" value="C:CCR4-NOT complex"/>
    <property type="evidence" value="ECO:0007669"/>
    <property type="project" value="InterPro"/>
</dbReference>
<feature type="domain" description="RING-type" evidence="28">
    <location>
        <begin position="13"/>
        <end position="56"/>
    </location>
</feature>
<comment type="caution">
    <text evidence="31">The sequence shown here is derived from an EMBL/GenBank/DDBJ whole genome shotgun (WGS) entry which is preliminary data.</text>
</comment>
<dbReference type="GO" id="GO:0008270">
    <property type="term" value="F:zinc ion binding"/>
    <property type="evidence" value="ECO:0007669"/>
    <property type="project" value="UniProtKB-KW"/>
</dbReference>
<keyword evidence="12" id="KW-0833">Ubl conjugation pathway</keyword>
<dbReference type="PROSITE" id="PS50102">
    <property type="entry name" value="RRM"/>
    <property type="match status" value="1"/>
</dbReference>
<dbReference type="AlphaFoldDB" id="A0AAV7KQ87"/>
<dbReference type="InterPro" id="IPR039515">
    <property type="entry name" value="NOT4_mRING-HC-C4C4"/>
</dbReference>
<dbReference type="PANTHER" id="PTHR12603:SF0">
    <property type="entry name" value="CCR4-NOT TRANSCRIPTION COMPLEX SUBUNIT 4"/>
    <property type="match status" value="1"/>
</dbReference>
<evidence type="ECO:0000256" key="9">
    <source>
        <dbReference type="ARBA" id="ARBA00022679"/>
    </source>
</evidence>
<dbReference type="GO" id="GO:0061630">
    <property type="term" value="F:ubiquitin protein ligase activity"/>
    <property type="evidence" value="ECO:0007669"/>
    <property type="project" value="UniProtKB-EC"/>
</dbReference>
<evidence type="ECO:0000256" key="22">
    <source>
        <dbReference type="ARBA" id="ARBA00077837"/>
    </source>
</evidence>
<dbReference type="SMART" id="SM00360">
    <property type="entry name" value="RRM"/>
    <property type="match status" value="1"/>
</dbReference>
<dbReference type="Gene3D" id="3.30.70.330">
    <property type="match status" value="1"/>
</dbReference>
<dbReference type="Gene3D" id="3.30.40.10">
    <property type="entry name" value="Zinc/RING finger domain, C3HC4 (zinc finger)"/>
    <property type="match status" value="1"/>
</dbReference>
<keyword evidence="17" id="KW-0539">Nucleus</keyword>
<dbReference type="InterPro" id="IPR003954">
    <property type="entry name" value="RRM_euk-type"/>
</dbReference>
<evidence type="ECO:0000256" key="19">
    <source>
        <dbReference type="ARBA" id="ARBA00062432"/>
    </source>
</evidence>
<evidence type="ECO:0000256" key="11">
    <source>
        <dbReference type="ARBA" id="ARBA00022771"/>
    </source>
</evidence>
<keyword evidence="13 26" id="KW-0862">Zinc</keyword>
<feature type="compositionally biased region" description="Basic and acidic residues" evidence="27">
    <location>
        <begin position="331"/>
        <end position="344"/>
    </location>
</feature>
<organism evidence="31 32">
    <name type="scientific">Oopsacas minuta</name>
    <dbReference type="NCBI Taxonomy" id="111878"/>
    <lineage>
        <taxon>Eukaryota</taxon>
        <taxon>Metazoa</taxon>
        <taxon>Porifera</taxon>
        <taxon>Hexactinellida</taxon>
        <taxon>Hexasterophora</taxon>
        <taxon>Lyssacinosida</taxon>
        <taxon>Leucopsacidae</taxon>
        <taxon>Oopsacas</taxon>
    </lineage>
</organism>
<evidence type="ECO:0000259" key="29">
    <source>
        <dbReference type="PROSITE" id="PS50102"/>
    </source>
</evidence>
<dbReference type="CDD" id="cd16618">
    <property type="entry name" value="mRING-HC-C4C4_CNOT4"/>
    <property type="match status" value="1"/>
</dbReference>
<dbReference type="InterPro" id="IPR000571">
    <property type="entry name" value="Znf_CCCH"/>
</dbReference>
<feature type="zinc finger region" description="C3H1-type" evidence="26">
    <location>
        <begin position="189"/>
        <end position="216"/>
    </location>
</feature>
<keyword evidence="14" id="KW-0832">Ubl conjugation</keyword>
<comment type="subcellular location">
    <subcellularLocation>
        <location evidence="3">Cytoplasm</location>
    </subcellularLocation>
    <subcellularLocation>
        <location evidence="2">Nucleus</location>
    </subcellularLocation>
</comment>
<comment type="subunit">
    <text evidence="19">Interacts with CNOT1 via its C-terminus but does not stably associate with the CCR4-NOT complex. Interacts (via RING domain) with UBE2D2. Interacts with ABCE1, PINK1 and PELO.</text>
</comment>
<feature type="domain" description="RRM" evidence="29">
    <location>
        <begin position="108"/>
        <end position="192"/>
    </location>
</feature>
<dbReference type="InterPro" id="IPR039780">
    <property type="entry name" value="Mot2"/>
</dbReference>
<dbReference type="GO" id="GO:0005829">
    <property type="term" value="C:cytosol"/>
    <property type="evidence" value="ECO:0007669"/>
    <property type="project" value="UniProtKB-ARBA"/>
</dbReference>
<evidence type="ECO:0000256" key="23">
    <source>
        <dbReference type="ARBA" id="ARBA00083547"/>
    </source>
</evidence>
<dbReference type="FunFam" id="3.30.40.10:FF:000006">
    <property type="entry name" value="CCR4-NOT transcription complex subunit 4"/>
    <property type="match status" value="1"/>
</dbReference>
<evidence type="ECO:0000256" key="3">
    <source>
        <dbReference type="ARBA" id="ARBA00004496"/>
    </source>
</evidence>
<comment type="catalytic activity">
    <reaction evidence="1">
        <text>S-ubiquitinyl-[E2 ubiquitin-conjugating enzyme]-L-cysteine + [acceptor protein]-L-lysine = [E2 ubiquitin-conjugating enzyme]-L-cysteine + N(6)-ubiquitinyl-[acceptor protein]-L-lysine.</text>
        <dbReference type="EC" id="2.3.2.27"/>
    </reaction>
</comment>
<evidence type="ECO:0000256" key="24">
    <source>
        <dbReference type="ARBA" id="ARBA00083942"/>
    </source>
</evidence>
<dbReference type="PROSITE" id="PS50103">
    <property type="entry name" value="ZF_C3H1"/>
    <property type="match status" value="1"/>
</dbReference>
<keyword evidence="10 26" id="KW-0479">Metal-binding</keyword>
<feature type="region of interest" description="Disordered" evidence="27">
    <location>
        <begin position="255"/>
        <end position="318"/>
    </location>
</feature>
<dbReference type="Pfam" id="PF00076">
    <property type="entry name" value="RRM_1"/>
    <property type="match status" value="1"/>
</dbReference>
<dbReference type="InterPro" id="IPR000504">
    <property type="entry name" value="RRM_dom"/>
</dbReference>
<evidence type="ECO:0000256" key="16">
    <source>
        <dbReference type="ARBA" id="ARBA00023054"/>
    </source>
</evidence>
<feature type="region of interest" description="Disordered" evidence="27">
    <location>
        <begin position="805"/>
        <end position="835"/>
    </location>
</feature>
<evidence type="ECO:0000256" key="18">
    <source>
        <dbReference type="ARBA" id="ARBA00057081"/>
    </source>
</evidence>
<keyword evidence="8" id="KW-0597">Phosphoprotein</keyword>
<dbReference type="CDD" id="cd12438">
    <property type="entry name" value="RRM_CNOT4"/>
    <property type="match status" value="1"/>
</dbReference>
<evidence type="ECO:0000256" key="26">
    <source>
        <dbReference type="PROSITE-ProRule" id="PRU00723"/>
    </source>
</evidence>
<keyword evidence="16" id="KW-0175">Coiled coil</keyword>
<dbReference type="GO" id="GO:0016567">
    <property type="term" value="P:protein ubiquitination"/>
    <property type="evidence" value="ECO:0007669"/>
    <property type="project" value="TreeGrafter"/>
</dbReference>
<evidence type="ECO:0000256" key="14">
    <source>
        <dbReference type="ARBA" id="ARBA00022843"/>
    </source>
</evidence>
<dbReference type="FunFam" id="3.30.70.330:FF:000044">
    <property type="entry name" value="Putative ccr4-not transcription complex subunit 4"/>
    <property type="match status" value="1"/>
</dbReference>
<name>A0AAV7KQ87_9METZ</name>
<dbReference type="InterPro" id="IPR001841">
    <property type="entry name" value="Znf_RING"/>
</dbReference>
<evidence type="ECO:0000256" key="5">
    <source>
        <dbReference type="ARBA" id="ARBA00012483"/>
    </source>
</evidence>
<evidence type="ECO:0000256" key="20">
    <source>
        <dbReference type="ARBA" id="ARBA00071435"/>
    </source>
</evidence>
<evidence type="ECO:0000256" key="15">
    <source>
        <dbReference type="ARBA" id="ARBA00022884"/>
    </source>
</evidence>
<evidence type="ECO:0000256" key="8">
    <source>
        <dbReference type="ARBA" id="ARBA00022553"/>
    </source>
</evidence>
<reference evidence="31 32" key="1">
    <citation type="journal article" date="2023" name="BMC Biol.">
        <title>The compact genome of the sponge Oopsacas minuta (Hexactinellida) is lacking key metazoan core genes.</title>
        <authorList>
            <person name="Santini S."/>
            <person name="Schenkelaars Q."/>
            <person name="Jourda C."/>
            <person name="Duchesne M."/>
            <person name="Belahbib H."/>
            <person name="Rocher C."/>
            <person name="Selva M."/>
            <person name="Riesgo A."/>
            <person name="Vervoort M."/>
            <person name="Leys S.P."/>
            <person name="Kodjabachian L."/>
            <person name="Le Bivic A."/>
            <person name="Borchiellini C."/>
            <person name="Claverie J.M."/>
            <person name="Renard E."/>
        </authorList>
    </citation>
    <scope>NUCLEOTIDE SEQUENCE [LARGE SCALE GENOMIC DNA]</scope>
    <source>
        <strain evidence="31">SPO-2</strain>
    </source>
</reference>
<evidence type="ECO:0000256" key="6">
    <source>
        <dbReference type="ARBA" id="ARBA00022481"/>
    </source>
</evidence>
<dbReference type="InterPro" id="IPR012677">
    <property type="entry name" value="Nucleotide-bd_a/b_plait_sf"/>
</dbReference>
<sequence length="956" mass="107205">MSKEQIEIDIHECPLCMEPFELDDLNFYPCACEYQICRFCWHRIKTDESGLCPACRQPYTENPAEYTPLTQEQITKLKQKKKTKSHEKKQKQIENRKNLSEVRVVQKNLVFVVGLSKRLAEAEVLKRPEYFGKFGKIQKIVINTNTVYHGPQGPSVSAYVTYQKTEDASKAIQSVNNAKVDGRILKVSFGTTKYCSNFLKGASCPKTDCMYLHELGEDEASFTKEDMAQGKHQLYETATLSQAVVIREVVYKEPPVRRTTPTQPPKLKEPPKITTPPISQSALPPSASWASKTTPSKDTNSPPKLSTYLPPSTQQPKGPLVLLAIDNESSNDTKNRQLTPDRARLSNSSPLRDESPNHQSPNSSYSEPQGVSPTRRNGEGDLDTLSPITPTHESITPSPDSTPLSQQSNQSSEVNNNKTNTNNDINDMFTEASSLATIQAERNVYPIRSFSTFGSSPALELGILGSAWGNSDPNDKSFTTSQTPLTADIKWEYLHSDVPLASDSQIPLHRSNQSNLSTHDPTLGLDLSTGQSTVSVEDESIKGITSTAVDHNTSSMLMSRRASLGNIQVDTSIVSYRQEPITHSLQNLGISDTPNRIRSATNVSPDIHIFQEHPHPNNLNNALDRRTSVDSSVKPNRAQFDTMDMYRPMYALTHPSHNMNSQPYINPSNHQQIVTPNSNQFPSPSNGRHGMELHNRNYDMLTNSNFTPLIQPHVHMNDWYKLPHDTWQNSGMPQSSATQHNRGDREEIFKAPGIEKQGLLGGGTHWSSVPSLSEPELTPPPGFGNTTNQLYSNRPMAQFPIETPKQQISPFPHSSPDQLYPRPNSYPTSTPMDQPYPYSHSNPYNMLPREQSYPIGQFMDCEQPLIYQPTTNNSDIIDPYEQTPATDFDLIYSNQVKNKPIFQQKIPNSSIGCHPRGQFIRKQINSIHNDPNVSTEKQFSDLNDISHQNTRYLSDY</sequence>
<evidence type="ECO:0000256" key="27">
    <source>
        <dbReference type="SAM" id="MobiDB-lite"/>
    </source>
</evidence>
<evidence type="ECO:0000256" key="10">
    <source>
        <dbReference type="ARBA" id="ARBA00022723"/>
    </source>
</evidence>
<evidence type="ECO:0000313" key="32">
    <source>
        <dbReference type="Proteomes" id="UP001165289"/>
    </source>
</evidence>
<feature type="compositionally biased region" description="Low complexity" evidence="27">
    <location>
        <begin position="405"/>
        <end position="426"/>
    </location>
</feature>
<evidence type="ECO:0000313" key="31">
    <source>
        <dbReference type="EMBL" id="KAI6661376.1"/>
    </source>
</evidence>
<evidence type="ECO:0000256" key="1">
    <source>
        <dbReference type="ARBA" id="ARBA00000900"/>
    </source>
</evidence>
<evidence type="ECO:0000256" key="21">
    <source>
        <dbReference type="ARBA" id="ARBA00075062"/>
    </source>
</evidence>
<dbReference type="GO" id="GO:0005634">
    <property type="term" value="C:nucleus"/>
    <property type="evidence" value="ECO:0007669"/>
    <property type="project" value="UniProtKB-SubCell"/>
</dbReference>
<evidence type="ECO:0000259" key="28">
    <source>
        <dbReference type="PROSITE" id="PS50089"/>
    </source>
</evidence>
<accession>A0AAV7KQ87</accession>
<dbReference type="InterPro" id="IPR034261">
    <property type="entry name" value="CNOT4_RRM"/>
</dbReference>
<keyword evidence="7" id="KW-0963">Cytoplasm</keyword>
<gene>
    <name evidence="31" type="ORF">LOD99_9959</name>
</gene>